<sequence length="356" mass="41607">MEPFQAKILPVEYKVDKELLNLLSEASQRYGEYKSLFDNLNFDSSFFLDSALLNESYKSTQIEGTQISQDEMYYLKYLKPTDDSREIQNLKRTIEFAYQQVIQGKKIDMYLVNQMHKILLDSVRGNDRQTGQIRSTQNWIAPRGVGIEGAIFVPPVPQEIYMLLQNLYEYMNDAFIDPLLVHIALAHAQFETIHPYSDGNGRLGRALIPVQMAMLEKQKPILFMSEILEVYKPSYQRYLMEYRQGNYRGYLKFFSQCIIDQCNAFILRLHKIKTIYEEDMKTIEQVHSGMVYKVMPVIMSQIVFTKKEIESLTGVSKATVSRIINRLEELEVITKDDSVMKKGYKYKKIYDLFVGK</sequence>
<evidence type="ECO:0000259" key="3">
    <source>
        <dbReference type="PROSITE" id="PS51459"/>
    </source>
</evidence>
<feature type="binding site" evidence="2">
    <location>
        <begin position="198"/>
        <end position="205"/>
    </location>
    <ligand>
        <name>ATP</name>
        <dbReference type="ChEBI" id="CHEBI:30616"/>
    </ligand>
</feature>
<dbReference type="Pfam" id="PF02661">
    <property type="entry name" value="Fic"/>
    <property type="match status" value="1"/>
</dbReference>
<organism evidence="4 5">
    <name type="scientific">Faecalicoccus pleomorphus</name>
    <dbReference type="NCBI Taxonomy" id="1323"/>
    <lineage>
        <taxon>Bacteria</taxon>
        <taxon>Bacillati</taxon>
        <taxon>Bacillota</taxon>
        <taxon>Erysipelotrichia</taxon>
        <taxon>Erysipelotrichales</taxon>
        <taxon>Erysipelotrichaceae</taxon>
        <taxon>Faecalicoccus</taxon>
    </lineage>
</organism>
<keyword evidence="2" id="KW-0547">Nucleotide-binding</keyword>
<dbReference type="Gene3D" id="1.10.3290.10">
    <property type="entry name" value="Fido-like domain"/>
    <property type="match status" value="1"/>
</dbReference>
<reference evidence="4 5" key="1">
    <citation type="submission" date="2020-04" db="EMBL/GenBank/DDBJ databases">
        <authorList>
            <person name="Hitch T.C.A."/>
            <person name="Wylensek D."/>
            <person name="Clavel T."/>
        </authorList>
    </citation>
    <scope>NUCLEOTIDE SEQUENCE [LARGE SCALE GENOMIC DNA]</scope>
    <source>
        <strain evidence="4 5">BSM-383-APC-22F</strain>
    </source>
</reference>
<dbReference type="InterPro" id="IPR036390">
    <property type="entry name" value="WH_DNA-bd_sf"/>
</dbReference>
<dbReference type="SUPFAM" id="SSF140931">
    <property type="entry name" value="Fic-like"/>
    <property type="match status" value="1"/>
</dbReference>
<gene>
    <name evidence="4" type="ORF">HF861_08515</name>
</gene>
<evidence type="ECO:0000256" key="1">
    <source>
        <dbReference type="PIRSR" id="PIRSR640198-1"/>
    </source>
</evidence>
<dbReference type="InterPro" id="IPR036597">
    <property type="entry name" value="Fido-like_dom_sf"/>
</dbReference>
<evidence type="ECO:0000313" key="5">
    <source>
        <dbReference type="Proteomes" id="UP000540014"/>
    </source>
</evidence>
<protein>
    <submittedName>
        <fullName evidence="4">Fic family protein</fullName>
    </submittedName>
</protein>
<comment type="caution">
    <text evidence="4">The sequence shown here is derived from an EMBL/GenBank/DDBJ whole genome shotgun (WGS) entry which is preliminary data.</text>
</comment>
<dbReference type="AlphaFoldDB" id="A0A7X9NIN6"/>
<feature type="domain" description="Fido" evidence="3">
    <location>
        <begin position="107"/>
        <end position="256"/>
    </location>
</feature>
<proteinExistence type="predicted"/>
<accession>A0A7X9NIN6</accession>
<evidence type="ECO:0000313" key="4">
    <source>
        <dbReference type="EMBL" id="NME44924.1"/>
    </source>
</evidence>
<dbReference type="PANTHER" id="PTHR13504:SF38">
    <property type="entry name" value="FIDO DOMAIN-CONTAINING PROTEIN"/>
    <property type="match status" value="1"/>
</dbReference>
<dbReference type="Proteomes" id="UP000540014">
    <property type="component" value="Unassembled WGS sequence"/>
</dbReference>
<dbReference type="SUPFAM" id="SSF46785">
    <property type="entry name" value="Winged helix' DNA-binding domain"/>
    <property type="match status" value="1"/>
</dbReference>
<feature type="active site" evidence="1">
    <location>
        <position position="194"/>
    </location>
</feature>
<keyword evidence="2" id="KW-0067">ATP-binding</keyword>
<dbReference type="Pfam" id="PF13784">
    <property type="entry name" value="Fic_N"/>
    <property type="match status" value="1"/>
</dbReference>
<dbReference type="InterPro" id="IPR040198">
    <property type="entry name" value="Fido_containing"/>
</dbReference>
<dbReference type="InterPro" id="IPR003812">
    <property type="entry name" value="Fido"/>
</dbReference>
<dbReference type="GO" id="GO:0005524">
    <property type="term" value="F:ATP binding"/>
    <property type="evidence" value="ECO:0007669"/>
    <property type="project" value="UniProtKB-KW"/>
</dbReference>
<dbReference type="PROSITE" id="PS51459">
    <property type="entry name" value="FIDO"/>
    <property type="match status" value="1"/>
</dbReference>
<dbReference type="RefSeq" id="WP_168965937.1">
    <property type="nucleotide sequence ID" value="NZ_JABAFR010000020.1"/>
</dbReference>
<dbReference type="InterPro" id="IPR025758">
    <property type="entry name" value="Fic/DOC_N"/>
</dbReference>
<name>A0A7X9NIN6_9FIRM</name>
<dbReference type="InterPro" id="IPR036388">
    <property type="entry name" value="WH-like_DNA-bd_sf"/>
</dbReference>
<dbReference type="Gene3D" id="1.10.10.10">
    <property type="entry name" value="Winged helix-like DNA-binding domain superfamily/Winged helix DNA-binding domain"/>
    <property type="match status" value="1"/>
</dbReference>
<dbReference type="PANTHER" id="PTHR13504">
    <property type="entry name" value="FIDO DOMAIN-CONTAINING PROTEIN DDB_G0283145"/>
    <property type="match status" value="1"/>
</dbReference>
<evidence type="ECO:0000256" key="2">
    <source>
        <dbReference type="PIRSR" id="PIRSR640198-2"/>
    </source>
</evidence>
<dbReference type="EMBL" id="JABAFR010000020">
    <property type="protein sequence ID" value="NME44924.1"/>
    <property type="molecule type" value="Genomic_DNA"/>
</dbReference>